<dbReference type="InterPro" id="IPR053156">
    <property type="entry name" value="T6SS_TssM-like"/>
</dbReference>
<dbReference type="Pfam" id="PF14331">
    <property type="entry name" value="IcmF-related_N"/>
    <property type="match status" value="1"/>
</dbReference>
<feature type="transmembrane region" description="Helical" evidence="1">
    <location>
        <begin position="435"/>
        <end position="454"/>
    </location>
</feature>
<dbReference type="InterPro" id="IPR048677">
    <property type="entry name" value="TssM1_hel"/>
</dbReference>
<dbReference type="InterPro" id="IPR017731">
    <property type="entry name" value="TssM1-like"/>
</dbReference>
<comment type="caution">
    <text evidence="6">The sequence shown here is derived from an EMBL/GenBank/DDBJ whole genome shotgun (WGS) entry which is preliminary data.</text>
</comment>
<evidence type="ECO:0000313" key="6">
    <source>
        <dbReference type="EMBL" id="KFE48769.1"/>
    </source>
</evidence>
<dbReference type="Proteomes" id="UP000028643">
    <property type="component" value="Unassembled WGS sequence"/>
</dbReference>
<keyword evidence="1" id="KW-1133">Transmembrane helix</keyword>
<dbReference type="Pfam" id="PF06744">
    <property type="entry name" value="IcmF_C"/>
    <property type="match status" value="1"/>
</dbReference>
<dbReference type="InterPro" id="IPR009612">
    <property type="entry name" value="IcmF-rel"/>
</dbReference>
<evidence type="ECO:0000313" key="7">
    <source>
        <dbReference type="Proteomes" id="UP000028643"/>
    </source>
</evidence>
<feature type="domain" description="Type VI secretion system component TssM1 helical" evidence="5">
    <location>
        <begin position="921"/>
        <end position="1018"/>
    </location>
</feature>
<dbReference type="InterPro" id="IPR027417">
    <property type="entry name" value="P-loop_NTPase"/>
</dbReference>
<dbReference type="AlphaFoldDB" id="A0A085V006"/>
<feature type="domain" description="Type VI secretion system IcmF C-terminal" evidence="2">
    <location>
        <begin position="1027"/>
        <end position="1131"/>
    </location>
</feature>
<dbReference type="RefSeq" id="WP_047577488.1">
    <property type="nucleotide sequence ID" value="NZ_JPQT01000120.1"/>
</dbReference>
<dbReference type="PANTHER" id="PTHR36153">
    <property type="entry name" value="INNER MEMBRANE PROTEIN-RELATED"/>
    <property type="match status" value="1"/>
</dbReference>
<dbReference type="SUPFAM" id="SSF52540">
    <property type="entry name" value="P-loop containing nucleoside triphosphate hydrolases"/>
    <property type="match status" value="1"/>
</dbReference>
<protein>
    <recommendedName>
        <fullName evidence="8">Type VI secretion system membrane subunit TssM</fullName>
    </recommendedName>
</protein>
<evidence type="ECO:0008006" key="8">
    <source>
        <dbReference type="Google" id="ProtNLM"/>
    </source>
</evidence>
<evidence type="ECO:0000259" key="3">
    <source>
        <dbReference type="Pfam" id="PF06761"/>
    </source>
</evidence>
<feature type="domain" description="Type VI secretion system component TssM1 N-terminal" evidence="4">
    <location>
        <begin position="197"/>
        <end position="441"/>
    </location>
</feature>
<evidence type="ECO:0000256" key="1">
    <source>
        <dbReference type="SAM" id="Phobius"/>
    </source>
</evidence>
<feature type="domain" description="IcmF-related" evidence="3">
    <location>
        <begin position="509"/>
        <end position="781"/>
    </location>
</feature>
<dbReference type="InterPro" id="IPR010623">
    <property type="entry name" value="IcmF_C"/>
</dbReference>
<keyword evidence="1" id="KW-0812">Transmembrane</keyword>
<dbReference type="PATRIC" id="fig|317.174.peg.4339"/>
<proteinExistence type="predicted"/>
<dbReference type="InterPro" id="IPR025743">
    <property type="entry name" value="TssM1_N"/>
</dbReference>
<accession>A0A085V006</accession>
<sequence>MKNLLSKTRAVLSRAWVWSLLLLLAAGLLLWFIGPHLAFDDYHPWAGLPARLLTLCALTATWALFIVFSGWSQARRANASRAGDETVETAVQTPEPDHQALRAGFKRAQKTLSRTRLYRGRSERWRKALPWYLLLGPQGSGKTSLLDYSGLNLPLNPRENKASLPPAPTADCDWYFAEQGVLLDTSGRYLTQRDAASSSGWKTLLKLISRQRRNKPLNGVLVNLPVGLLLADDQKPLTDLADQIRERLQDIHQQLHSQSRVYLVLSKADEIRGFDCFYQDLGLEQRQQVLGVSVGDTTRIDAPLVEQKFAELLNHISSQVVERTRRERQPRRVAQLLDFPRQLTKIVEPLAGFVDQAFSGNRYQPAHALRGVYLTSAPHLVEEKPAANTSSADNKPSKMQGQPRFIHDLLGQVVFAEAGLAALDRKEIRRIRWQQLALCTAALSCLGVFAALWAKGFTQNDQRLLHLTQMGEQLARDRLTLGAQDDAFAILPQLESSHGALQIFAAQPVDPLTRLMTLDQANATQPVLLNAYRYTLENQLLPRIARQLENQLRADLNNRDELLDSLRAYLMLDDLQHRDVAFLRKRITADWRSRYAGTSGHQQKLDSHLSRLLERPVKSSLNAALIEQARQALRSAPVAELAYLTLKEKTRSLPGYHLNRLADPHGVLFSATDHVIPGFYTQKSYQRYFLAQGLSLLQESLNDDWVMGVNAVRNPGDIKALMVELEQLYLRDYADHWSQAIGQLTLQPLSSAVQGAEQAAMLTAANFPLVKLLTQIRENTRFDTPKVPVDAPKASNVAASIADQARAALIDQLPNNAKIALQRRFEAIHQLLDDEDNPGLELAATLQALNSLQQQLAAVARSSQPEQAAFELAKARMGGQLDAINMLRASSVRLPPPFNGSLGKLADDSWRLLLDDAYRYISQRYQSELYSVYSEAIAKRYPFDANSASDVAITDFREFFKAQGVAGRFFEDYLKPFIKGESRHYKLRSVDGRSLPMSLNTLNQMRRVQMIRRSFFAENPELPLIKFRLEPYSLDQNLSRADFQFGNTQLEYRHGPIVPLVLQWPDEADNGIASLIVEHPTGRRVGYQENTGPWSLFRLIERLDSEFHSGRDVLMLKANIEGRRVNYLLMSQRSPNPFELGELRGFRLPAVL</sequence>
<dbReference type="Pfam" id="PF21070">
    <property type="entry name" value="IcmF_helical"/>
    <property type="match status" value="1"/>
</dbReference>
<feature type="transmembrane region" description="Helical" evidence="1">
    <location>
        <begin position="52"/>
        <end position="71"/>
    </location>
</feature>
<name>A0A085V006_PSESX</name>
<feature type="transmembrane region" description="Helical" evidence="1">
    <location>
        <begin position="12"/>
        <end position="32"/>
    </location>
</feature>
<dbReference type="PANTHER" id="PTHR36153:SF1">
    <property type="entry name" value="TYPE VI SECRETION SYSTEM COMPONENT TSSM1"/>
    <property type="match status" value="1"/>
</dbReference>
<dbReference type="EMBL" id="JPQT01000120">
    <property type="protein sequence ID" value="KFE48769.1"/>
    <property type="molecule type" value="Genomic_DNA"/>
</dbReference>
<gene>
    <name evidence="6" type="ORF">IV02_21240</name>
</gene>
<reference evidence="6 7" key="1">
    <citation type="submission" date="2014-07" db="EMBL/GenBank/DDBJ databases">
        <title>Draft Genome Sequences of Environmental Pseudomonas syringae strains.</title>
        <authorList>
            <person name="Baltrus D.A."/>
            <person name="Berge O."/>
            <person name="Morris C."/>
        </authorList>
    </citation>
    <scope>NUCLEOTIDE SEQUENCE [LARGE SCALE GENOMIC DNA]</scope>
    <source>
        <strain evidence="6 7">CEB003</strain>
    </source>
</reference>
<organism evidence="6 7">
    <name type="scientific">Pseudomonas syringae</name>
    <dbReference type="NCBI Taxonomy" id="317"/>
    <lineage>
        <taxon>Bacteria</taxon>
        <taxon>Pseudomonadati</taxon>
        <taxon>Pseudomonadota</taxon>
        <taxon>Gammaproteobacteria</taxon>
        <taxon>Pseudomonadales</taxon>
        <taxon>Pseudomonadaceae</taxon>
        <taxon>Pseudomonas</taxon>
    </lineage>
</organism>
<evidence type="ECO:0000259" key="2">
    <source>
        <dbReference type="Pfam" id="PF06744"/>
    </source>
</evidence>
<evidence type="ECO:0000259" key="5">
    <source>
        <dbReference type="Pfam" id="PF21070"/>
    </source>
</evidence>
<dbReference type="Pfam" id="PF06761">
    <property type="entry name" value="IcmF-related"/>
    <property type="match status" value="1"/>
</dbReference>
<evidence type="ECO:0000259" key="4">
    <source>
        <dbReference type="Pfam" id="PF14331"/>
    </source>
</evidence>
<keyword evidence="1" id="KW-0472">Membrane</keyword>
<dbReference type="NCBIfam" id="TIGR03348">
    <property type="entry name" value="VI_IcmF"/>
    <property type="match status" value="1"/>
</dbReference>